<keyword evidence="1" id="KW-0175">Coiled coil</keyword>
<evidence type="ECO:0000313" key="3">
    <source>
        <dbReference type="EMBL" id="MBB4929272.1"/>
    </source>
</evidence>
<reference evidence="3 4" key="1">
    <citation type="submission" date="2020-08" db="EMBL/GenBank/DDBJ databases">
        <title>Sequencing the genomes of 1000 actinobacteria strains.</title>
        <authorList>
            <person name="Klenk H.-P."/>
        </authorList>
    </citation>
    <scope>NUCLEOTIDE SEQUENCE [LARGE SCALE GENOMIC DNA]</scope>
    <source>
        <strain evidence="3 4">DSM 102030</strain>
    </source>
</reference>
<name>A0A7W7RC56_9ACTN</name>
<evidence type="ECO:0000313" key="4">
    <source>
        <dbReference type="Proteomes" id="UP000523007"/>
    </source>
</evidence>
<dbReference type="EMBL" id="JACHJT010000001">
    <property type="protein sequence ID" value="MBB4929272.1"/>
    <property type="molecule type" value="Genomic_DNA"/>
</dbReference>
<organism evidence="3 4">
    <name type="scientific">Lipingzhangella halophila</name>
    <dbReference type="NCBI Taxonomy" id="1783352"/>
    <lineage>
        <taxon>Bacteria</taxon>
        <taxon>Bacillati</taxon>
        <taxon>Actinomycetota</taxon>
        <taxon>Actinomycetes</taxon>
        <taxon>Streptosporangiales</taxon>
        <taxon>Nocardiopsidaceae</taxon>
        <taxon>Lipingzhangella</taxon>
    </lineage>
</organism>
<feature type="transmembrane region" description="Helical" evidence="2">
    <location>
        <begin position="6"/>
        <end position="29"/>
    </location>
</feature>
<accession>A0A7W7RC56</accession>
<keyword evidence="2" id="KW-0472">Membrane</keyword>
<feature type="coiled-coil region" evidence="1">
    <location>
        <begin position="218"/>
        <end position="273"/>
    </location>
</feature>
<proteinExistence type="predicted"/>
<keyword evidence="2" id="KW-1133">Transmembrane helix</keyword>
<dbReference type="AlphaFoldDB" id="A0A7W7RC56"/>
<feature type="coiled-coil region" evidence="1">
    <location>
        <begin position="421"/>
        <end position="462"/>
    </location>
</feature>
<sequence length="467" mass="51446">MQPLEVVVLVGIAVLAVGGGLAHWGRAVLVTRKRRGRLLARFDEVAGEIDTIALQMDEAVRTLRRDVELVRGAFAPEEVPEVLGSCEERLTEADELLRQRSELSGDTGESLSGRSSDEIVRVVDSWRELERAVQELLPQLRAEEERLSAALSLGERVTAQLDRVRQQIDEVRSAADTSAADGFVVTTESEVLDVAAERVAEAERLAAENRLHAADTSLAELSTDLAKSRETLLSLRRRRAELTTRLASIRDALGAADQQAEEAEEHRETLTGNYAPGIWAGLTETVEHGRSHLDRAGAELSAAEDALGKGDIGGGERLAEAAESELGTAGEQFAVPIDRLATVRELSRSLPATKEQVLARVVALERNVAANEAANPMADVVAELRRQLDYLDMTVYRPDWLLYERRVAEIDVLVTTVDAALRQSVADTERLRADLQQMEAELATARQAREKAERELAWHLDQPFRRR</sequence>
<evidence type="ECO:0000256" key="1">
    <source>
        <dbReference type="SAM" id="Coils"/>
    </source>
</evidence>
<keyword evidence="2" id="KW-0812">Transmembrane</keyword>
<dbReference type="Proteomes" id="UP000523007">
    <property type="component" value="Unassembled WGS sequence"/>
</dbReference>
<keyword evidence="4" id="KW-1185">Reference proteome</keyword>
<protein>
    <submittedName>
        <fullName evidence="3">Chromosome segregation ATPase</fullName>
    </submittedName>
</protein>
<evidence type="ECO:0000256" key="2">
    <source>
        <dbReference type="SAM" id="Phobius"/>
    </source>
</evidence>
<dbReference type="RefSeq" id="WP_184573615.1">
    <property type="nucleotide sequence ID" value="NZ_JACHJT010000001.1"/>
</dbReference>
<gene>
    <name evidence="3" type="ORF">F4561_000092</name>
</gene>
<comment type="caution">
    <text evidence="3">The sequence shown here is derived from an EMBL/GenBank/DDBJ whole genome shotgun (WGS) entry which is preliminary data.</text>
</comment>